<sequence>MPSPSLNLTSLKIKPLAERQHDLKVDCIHKLEKEASPLMVEVLKPVAHCLMQAKETGRARILMMGAHVLRSGVQRYLIDLMERGYLDCLAFNGAGIIHDYEFARIGATTESVARYIQTGEFGFWQETAELNDIVNAAYRKDPEVGLGQAVGRAILDSDYPHKDISLFAAAARLGIPATVHVCIGQDIIHQHPNFDGAATGALSYTDFLKYAACVRRLEGGVVMNFGSAVMAPEVYLKALSMARNLAHQEHEEVRRFTTLVCDLHDLPSNFKAEAPKSSSGYYYRPWKTMLVRTVADGGDSHYVKGVHAETVPALWQAIQILEHKTGQTR</sequence>
<dbReference type="EMBL" id="OX336137">
    <property type="protein sequence ID" value="CAI2717036.1"/>
    <property type="molecule type" value="Genomic_DNA"/>
</dbReference>
<accession>A0ABM9HA90</accession>
<evidence type="ECO:0008006" key="3">
    <source>
        <dbReference type="Google" id="ProtNLM"/>
    </source>
</evidence>
<organism evidence="1 2">
    <name type="scientific">Nitrospina watsonii</name>
    <dbReference type="NCBI Taxonomy" id="1323948"/>
    <lineage>
        <taxon>Bacteria</taxon>
        <taxon>Pseudomonadati</taxon>
        <taxon>Nitrospinota/Tectimicrobiota group</taxon>
        <taxon>Nitrospinota</taxon>
        <taxon>Nitrospinia</taxon>
        <taxon>Nitrospinales</taxon>
        <taxon>Nitrospinaceae</taxon>
        <taxon>Nitrospina</taxon>
    </lineage>
</organism>
<dbReference type="RefSeq" id="WP_282010007.1">
    <property type="nucleotide sequence ID" value="NZ_OX336137.1"/>
</dbReference>
<name>A0ABM9HA90_9BACT</name>
<protein>
    <recommendedName>
        <fullName evidence="3">Deoxyhypusine synthase</fullName>
    </recommendedName>
</protein>
<proteinExistence type="predicted"/>
<evidence type="ECO:0000313" key="2">
    <source>
        <dbReference type="Proteomes" id="UP001157733"/>
    </source>
</evidence>
<dbReference type="Proteomes" id="UP001157733">
    <property type="component" value="Chromosome"/>
</dbReference>
<gene>
    <name evidence="1" type="ORF">NSPWAT_0177</name>
</gene>
<dbReference type="Gene3D" id="3.40.50.10690">
    <property type="entry name" value="putative lor/sdh protein like domains"/>
    <property type="match status" value="1"/>
</dbReference>
<keyword evidence="2" id="KW-1185">Reference proteome</keyword>
<evidence type="ECO:0000313" key="1">
    <source>
        <dbReference type="EMBL" id="CAI2717036.1"/>
    </source>
</evidence>
<reference evidence="1 2" key="1">
    <citation type="submission" date="2022-09" db="EMBL/GenBank/DDBJ databases">
        <authorList>
            <person name="Kop L."/>
        </authorList>
    </citation>
    <scope>NUCLEOTIDE SEQUENCE [LARGE SCALE GENOMIC DNA]</scope>
    <source>
        <strain evidence="1 2">347</strain>
    </source>
</reference>